<dbReference type="EMBL" id="DF820455">
    <property type="protein sequence ID" value="GAK49341.1"/>
    <property type="molecule type" value="Genomic_DNA"/>
</dbReference>
<keyword evidence="2" id="KW-1185">Reference proteome</keyword>
<name>A0A0S6VQ79_9BACT</name>
<accession>A0A0S6VQ79</accession>
<dbReference type="STRING" id="1499966.U14_00563"/>
<organism evidence="1">
    <name type="scientific">Candidatus Moduliflexus flocculans</name>
    <dbReference type="NCBI Taxonomy" id="1499966"/>
    <lineage>
        <taxon>Bacteria</taxon>
        <taxon>Candidatus Moduliflexota</taxon>
        <taxon>Candidatus Moduliflexia</taxon>
        <taxon>Candidatus Moduliflexales</taxon>
        <taxon>Candidatus Moduliflexaceae</taxon>
    </lineage>
</organism>
<reference evidence="1" key="1">
    <citation type="journal article" date="2015" name="PeerJ">
        <title>First genomic representation of candidate bacterial phylum KSB3 points to enhanced environmental sensing as a trigger of wastewater bulking.</title>
        <authorList>
            <person name="Sekiguchi Y."/>
            <person name="Ohashi A."/>
            <person name="Parks D.H."/>
            <person name="Yamauchi T."/>
            <person name="Tyson G.W."/>
            <person name="Hugenholtz P."/>
        </authorList>
    </citation>
    <scope>NUCLEOTIDE SEQUENCE [LARGE SCALE GENOMIC DNA]</scope>
</reference>
<dbReference type="HOGENOM" id="CLU_2535752_0_0_0"/>
<proteinExistence type="predicted"/>
<gene>
    <name evidence="1" type="ORF">U14_00563</name>
</gene>
<protein>
    <submittedName>
        <fullName evidence="1">Uncharacterized protein</fullName>
    </submittedName>
</protein>
<sequence length="83" mass="9638">MSMLTIELSDTMTRQIQNKGISQQQLETAFIRAIQAYFDETLPVQRILDNEQTLRPVKNVARPSRGCSGFSLSRFRRRPTTRH</sequence>
<evidence type="ECO:0000313" key="2">
    <source>
        <dbReference type="Proteomes" id="UP000030700"/>
    </source>
</evidence>
<dbReference type="Proteomes" id="UP000030700">
    <property type="component" value="Unassembled WGS sequence"/>
</dbReference>
<dbReference type="AlphaFoldDB" id="A0A0S6VQ79"/>
<evidence type="ECO:0000313" key="1">
    <source>
        <dbReference type="EMBL" id="GAK49341.1"/>
    </source>
</evidence>